<gene>
    <name evidence="6" type="ORF">PRZ48_007329</name>
</gene>
<protein>
    <submittedName>
        <fullName evidence="6">Uncharacterized protein</fullName>
    </submittedName>
</protein>
<feature type="transmembrane region" description="Helical" evidence="5">
    <location>
        <begin position="7"/>
        <end position="31"/>
    </location>
</feature>
<dbReference type="Proteomes" id="UP001305779">
    <property type="component" value="Unassembled WGS sequence"/>
</dbReference>
<evidence type="ECO:0000256" key="1">
    <source>
        <dbReference type="ARBA" id="ARBA00004370"/>
    </source>
</evidence>
<evidence type="ECO:0000313" key="6">
    <source>
        <dbReference type="EMBL" id="KAK4501520.1"/>
    </source>
</evidence>
<evidence type="ECO:0000256" key="5">
    <source>
        <dbReference type="SAM" id="Phobius"/>
    </source>
</evidence>
<keyword evidence="4 5" id="KW-0472">Membrane</keyword>
<reference evidence="6 7" key="1">
    <citation type="journal article" date="2023" name="G3 (Bethesda)">
        <title>A chromosome-level genome assembly of Zasmidium syzygii isolated from banana leaves.</title>
        <authorList>
            <person name="van Westerhoven A.C."/>
            <person name="Mehrabi R."/>
            <person name="Talebi R."/>
            <person name="Steentjes M.B.F."/>
            <person name="Corcolon B."/>
            <person name="Chong P.A."/>
            <person name="Kema G.H.J."/>
            <person name="Seidl M.F."/>
        </authorList>
    </citation>
    <scope>NUCLEOTIDE SEQUENCE [LARGE SCALE GENOMIC DNA]</scope>
    <source>
        <strain evidence="6 7">P124</strain>
    </source>
</reference>
<evidence type="ECO:0000256" key="3">
    <source>
        <dbReference type="ARBA" id="ARBA00022989"/>
    </source>
</evidence>
<keyword evidence="3 5" id="KW-1133">Transmembrane helix</keyword>
<proteinExistence type="predicted"/>
<organism evidence="6 7">
    <name type="scientific">Zasmidium cellare</name>
    <name type="common">Wine cellar mold</name>
    <name type="synonym">Racodium cellare</name>
    <dbReference type="NCBI Taxonomy" id="395010"/>
    <lineage>
        <taxon>Eukaryota</taxon>
        <taxon>Fungi</taxon>
        <taxon>Dikarya</taxon>
        <taxon>Ascomycota</taxon>
        <taxon>Pezizomycotina</taxon>
        <taxon>Dothideomycetes</taxon>
        <taxon>Dothideomycetidae</taxon>
        <taxon>Mycosphaerellales</taxon>
        <taxon>Mycosphaerellaceae</taxon>
        <taxon>Zasmidium</taxon>
    </lineage>
</organism>
<evidence type="ECO:0000256" key="4">
    <source>
        <dbReference type="ARBA" id="ARBA00023136"/>
    </source>
</evidence>
<comment type="subcellular location">
    <subcellularLocation>
        <location evidence="1">Membrane</location>
    </subcellularLocation>
</comment>
<comment type="caution">
    <text evidence="6">The sequence shown here is derived from an EMBL/GenBank/DDBJ whole genome shotgun (WGS) entry which is preliminary data.</text>
</comment>
<dbReference type="InterPro" id="IPR056552">
    <property type="entry name" value="Ribonucl_Kappa"/>
</dbReference>
<feature type="transmembrane region" description="Helical" evidence="5">
    <location>
        <begin position="51"/>
        <end position="75"/>
    </location>
</feature>
<evidence type="ECO:0000256" key="2">
    <source>
        <dbReference type="ARBA" id="ARBA00022692"/>
    </source>
</evidence>
<name>A0ABR0EJU2_ZASCE</name>
<dbReference type="Pfam" id="PF23489">
    <property type="entry name" value="V-ATPase_su_f"/>
    <property type="match status" value="1"/>
</dbReference>
<keyword evidence="2 5" id="KW-0812">Transmembrane</keyword>
<sequence>MKPVVSAFNAWTCIVISIFAIVILSTIGGMFASGHHSMMGSEEDPKDGGKVAAAVFGAVVVYAIFLLFCGCQAFMHKRQSGRGEIALR</sequence>
<accession>A0ABR0EJU2</accession>
<evidence type="ECO:0000313" key="7">
    <source>
        <dbReference type="Proteomes" id="UP001305779"/>
    </source>
</evidence>
<keyword evidence="7" id="KW-1185">Reference proteome</keyword>
<dbReference type="EMBL" id="JAXOVC010000005">
    <property type="protein sequence ID" value="KAK4501520.1"/>
    <property type="molecule type" value="Genomic_DNA"/>
</dbReference>